<dbReference type="AlphaFoldDB" id="A0AA88M4A9"/>
<keyword evidence="2" id="KW-1185">Reference proteome</keyword>
<dbReference type="EMBL" id="JAUPFM010000014">
    <property type="protein sequence ID" value="KAK2830129.1"/>
    <property type="molecule type" value="Genomic_DNA"/>
</dbReference>
<gene>
    <name evidence="1" type="ORF">Q5P01_018060</name>
</gene>
<reference evidence="1" key="1">
    <citation type="submission" date="2023-07" db="EMBL/GenBank/DDBJ databases">
        <title>Chromosome-level Genome Assembly of Striped Snakehead (Channa striata).</title>
        <authorList>
            <person name="Liu H."/>
        </authorList>
    </citation>
    <scope>NUCLEOTIDE SEQUENCE</scope>
    <source>
        <strain evidence="1">Gz</strain>
        <tissue evidence="1">Muscle</tissue>
    </source>
</reference>
<evidence type="ECO:0000313" key="1">
    <source>
        <dbReference type="EMBL" id="KAK2830129.1"/>
    </source>
</evidence>
<dbReference type="Proteomes" id="UP001187415">
    <property type="component" value="Unassembled WGS sequence"/>
</dbReference>
<sequence length="322" mass="36511">MIVHLNGENNETEVRTKLQTLNHQLSRGRKGKHLISSTMCVSQNTGIKDSLRYYGVSMSTSGAIAGQIMVAASCLNYWDNYVADAVMTYYINNMKNKDFDGTITVPEIISPPVPVDSDAQNNICFRRVNVAAVWYQRARMADVSVSRELVNPDFQQCSRAEGEKYLLWVKEFVLANEHRWLKLKNPQGSVLRIAGLENTIYSGKDEEVNAWGEFYLPEIVNMEVVGLVDGTSCPCDQLVLMTCEDKNVYAYDGEDLHLVASSLKELCDKGLKYPASKIYYNGEAFKDMTDKDWAKLWKGEATHRRWRLPKIKKLLQNSGIDL</sequence>
<comment type="caution">
    <text evidence="1">The sequence shown here is derived from an EMBL/GenBank/DDBJ whole genome shotgun (WGS) entry which is preliminary data.</text>
</comment>
<dbReference type="InterPro" id="IPR003360">
    <property type="entry name" value="US22-like"/>
</dbReference>
<proteinExistence type="predicted"/>
<dbReference type="Pfam" id="PF02393">
    <property type="entry name" value="US22"/>
    <property type="match status" value="1"/>
</dbReference>
<protein>
    <submittedName>
        <fullName evidence="1">Uncharacterized protein</fullName>
    </submittedName>
</protein>
<organism evidence="1 2">
    <name type="scientific">Channa striata</name>
    <name type="common">Snakehead murrel</name>
    <name type="synonym">Ophicephalus striatus</name>
    <dbReference type="NCBI Taxonomy" id="64152"/>
    <lineage>
        <taxon>Eukaryota</taxon>
        <taxon>Metazoa</taxon>
        <taxon>Chordata</taxon>
        <taxon>Craniata</taxon>
        <taxon>Vertebrata</taxon>
        <taxon>Euteleostomi</taxon>
        <taxon>Actinopterygii</taxon>
        <taxon>Neopterygii</taxon>
        <taxon>Teleostei</taxon>
        <taxon>Neoteleostei</taxon>
        <taxon>Acanthomorphata</taxon>
        <taxon>Anabantaria</taxon>
        <taxon>Anabantiformes</taxon>
        <taxon>Channoidei</taxon>
        <taxon>Channidae</taxon>
        <taxon>Channa</taxon>
    </lineage>
</organism>
<accession>A0AA88M4A9</accession>
<evidence type="ECO:0000313" key="2">
    <source>
        <dbReference type="Proteomes" id="UP001187415"/>
    </source>
</evidence>
<name>A0AA88M4A9_CHASR</name>